<protein>
    <recommendedName>
        <fullName evidence="3">HNH endonuclease</fullName>
    </recommendedName>
</protein>
<gene>
    <name evidence="1" type="ORF">JOC58_001175</name>
</gene>
<sequence>MNVQRRDGYACVICGRRKGHEVHKLHCHERWEFDEELGIQRLVDMISLCFQCHMIKHIGFADMQGWIEQYALIEHFCKVNEVEREQFAIHLDESVQQWIIRNRIDWTVDMSSYSQYG</sequence>
<organism evidence="1 2">
    <name type="scientific">Paenibacillus hunanensis</name>
    <dbReference type="NCBI Taxonomy" id="539262"/>
    <lineage>
        <taxon>Bacteria</taxon>
        <taxon>Bacillati</taxon>
        <taxon>Bacillota</taxon>
        <taxon>Bacilli</taxon>
        <taxon>Bacillales</taxon>
        <taxon>Paenibacillaceae</taxon>
        <taxon>Paenibacillus</taxon>
    </lineage>
</organism>
<keyword evidence="2" id="KW-1185">Reference proteome</keyword>
<evidence type="ECO:0000313" key="1">
    <source>
        <dbReference type="EMBL" id="MDR6243290.1"/>
    </source>
</evidence>
<reference evidence="1 2" key="1">
    <citation type="submission" date="2023-07" db="EMBL/GenBank/DDBJ databases">
        <title>Genomic Encyclopedia of Type Strains, Phase IV (KMG-IV): sequencing the most valuable type-strain genomes for metagenomic binning, comparative biology and taxonomic classification.</title>
        <authorList>
            <person name="Goeker M."/>
        </authorList>
    </citation>
    <scope>NUCLEOTIDE SEQUENCE [LARGE SCALE GENOMIC DNA]</scope>
    <source>
        <strain evidence="1 2">DSM 22170</strain>
    </source>
</reference>
<dbReference type="EMBL" id="JAVDQH010000003">
    <property type="protein sequence ID" value="MDR6243290.1"/>
    <property type="molecule type" value="Genomic_DNA"/>
</dbReference>
<accession>A0ABU1IWA8</accession>
<name>A0ABU1IWA8_9BACL</name>
<comment type="caution">
    <text evidence="1">The sequence shown here is derived from an EMBL/GenBank/DDBJ whole genome shotgun (WGS) entry which is preliminary data.</text>
</comment>
<dbReference type="RefSeq" id="WP_188775223.1">
    <property type="nucleotide sequence ID" value="NZ_BMMB01000004.1"/>
</dbReference>
<evidence type="ECO:0000313" key="2">
    <source>
        <dbReference type="Proteomes" id="UP001185028"/>
    </source>
</evidence>
<evidence type="ECO:0008006" key="3">
    <source>
        <dbReference type="Google" id="ProtNLM"/>
    </source>
</evidence>
<proteinExistence type="predicted"/>
<dbReference type="Proteomes" id="UP001185028">
    <property type="component" value="Unassembled WGS sequence"/>
</dbReference>